<sequence length="130" mass="14364">MANPINQNFSLEIVKHVVCLKGTNFTSYKQNMNMIFRLKGLNGFVDGRVPKPEPIFAALPVVEAVEGIVNEPGAGVIPAPVSVITNAIAINEWELTDCYAMFLIYNTFDVTTQQLLLSDLSYQLRDVDTA</sequence>
<dbReference type="AlphaFoldDB" id="A0A8J2S7V0"/>
<comment type="caution">
    <text evidence="1">The sequence shown here is derived from an EMBL/GenBank/DDBJ whole genome shotgun (WGS) entry which is preliminary data.</text>
</comment>
<keyword evidence="2" id="KW-1185">Reference proteome</keyword>
<dbReference type="EMBL" id="CAKKLH010000325">
    <property type="protein sequence ID" value="CAH0112369.1"/>
    <property type="molecule type" value="Genomic_DNA"/>
</dbReference>
<dbReference type="Proteomes" id="UP000789390">
    <property type="component" value="Unassembled WGS sequence"/>
</dbReference>
<proteinExistence type="predicted"/>
<evidence type="ECO:0000313" key="2">
    <source>
        <dbReference type="Proteomes" id="UP000789390"/>
    </source>
</evidence>
<protein>
    <submittedName>
        <fullName evidence="1">Uncharacterized protein</fullName>
    </submittedName>
</protein>
<gene>
    <name evidence="1" type="ORF">DGAL_LOCUS16084</name>
</gene>
<name>A0A8J2S7V0_9CRUS</name>
<dbReference type="OrthoDB" id="10440216at2759"/>
<evidence type="ECO:0000313" key="1">
    <source>
        <dbReference type="EMBL" id="CAH0112369.1"/>
    </source>
</evidence>
<accession>A0A8J2S7V0</accession>
<organism evidence="1 2">
    <name type="scientific">Daphnia galeata</name>
    <dbReference type="NCBI Taxonomy" id="27404"/>
    <lineage>
        <taxon>Eukaryota</taxon>
        <taxon>Metazoa</taxon>
        <taxon>Ecdysozoa</taxon>
        <taxon>Arthropoda</taxon>
        <taxon>Crustacea</taxon>
        <taxon>Branchiopoda</taxon>
        <taxon>Diplostraca</taxon>
        <taxon>Cladocera</taxon>
        <taxon>Anomopoda</taxon>
        <taxon>Daphniidae</taxon>
        <taxon>Daphnia</taxon>
    </lineage>
</organism>
<reference evidence="1" key="1">
    <citation type="submission" date="2021-11" db="EMBL/GenBank/DDBJ databases">
        <authorList>
            <person name="Schell T."/>
        </authorList>
    </citation>
    <scope>NUCLEOTIDE SEQUENCE</scope>
    <source>
        <strain evidence="1">M5</strain>
    </source>
</reference>